<dbReference type="Proteomes" id="UP000192582">
    <property type="component" value="Unassembled WGS sequence"/>
</dbReference>
<organism evidence="2 3">
    <name type="scientific">Deinococcus hopiensis KR-140</name>
    <dbReference type="NCBI Taxonomy" id="695939"/>
    <lineage>
        <taxon>Bacteria</taxon>
        <taxon>Thermotogati</taxon>
        <taxon>Deinococcota</taxon>
        <taxon>Deinococci</taxon>
        <taxon>Deinococcales</taxon>
        <taxon>Deinococcaceae</taxon>
        <taxon>Deinococcus</taxon>
    </lineage>
</organism>
<sequence length="130" mass="13551">MTRPDGPPPAIHPPTDAEYVRKLALAILSTLQNKGLLTPDEVDAILIAARRAAQQGGTPPAAPVAAQPTPAARPPLKFQVTAQPSGAAPAVEWSVKRPPGAPVQEQKPEPDQQEQAVGGGKPPMIDIQLD</sequence>
<evidence type="ECO:0000256" key="1">
    <source>
        <dbReference type="SAM" id="MobiDB-lite"/>
    </source>
</evidence>
<gene>
    <name evidence="2" type="ORF">SAMN00790413_01731</name>
</gene>
<dbReference type="OrthoDB" id="70518at2"/>
<name>A0A1W1VIN7_9DEIO</name>
<feature type="compositionally biased region" description="Low complexity" evidence="1">
    <location>
        <begin position="53"/>
        <end position="70"/>
    </location>
</feature>
<dbReference type="STRING" id="695939.SAMN00790413_01731"/>
<feature type="region of interest" description="Disordered" evidence="1">
    <location>
        <begin position="53"/>
        <end position="130"/>
    </location>
</feature>
<dbReference type="AlphaFoldDB" id="A0A1W1VIN7"/>
<protein>
    <submittedName>
        <fullName evidence="2">Uncharacterized protein</fullName>
    </submittedName>
</protein>
<accession>A0A1W1VIN7</accession>
<dbReference type="RefSeq" id="WP_084049144.1">
    <property type="nucleotide sequence ID" value="NZ_FWWU01000009.1"/>
</dbReference>
<evidence type="ECO:0000313" key="2">
    <source>
        <dbReference type="EMBL" id="SMB92804.1"/>
    </source>
</evidence>
<reference evidence="2 3" key="1">
    <citation type="submission" date="2017-04" db="EMBL/GenBank/DDBJ databases">
        <authorList>
            <person name="Afonso C.L."/>
            <person name="Miller P.J."/>
            <person name="Scott M.A."/>
            <person name="Spackman E."/>
            <person name="Goraichik I."/>
            <person name="Dimitrov K.M."/>
            <person name="Suarez D.L."/>
            <person name="Swayne D.E."/>
        </authorList>
    </citation>
    <scope>NUCLEOTIDE SEQUENCE [LARGE SCALE GENOMIC DNA]</scope>
    <source>
        <strain evidence="2 3">KR-140</strain>
    </source>
</reference>
<dbReference type="EMBL" id="FWWU01000009">
    <property type="protein sequence ID" value="SMB92804.1"/>
    <property type="molecule type" value="Genomic_DNA"/>
</dbReference>
<evidence type="ECO:0000313" key="3">
    <source>
        <dbReference type="Proteomes" id="UP000192582"/>
    </source>
</evidence>
<proteinExistence type="predicted"/>
<keyword evidence="3" id="KW-1185">Reference proteome</keyword>